<dbReference type="Pfam" id="PF22573">
    <property type="entry name" value="SPMIP5"/>
    <property type="match status" value="1"/>
</dbReference>
<proteinExistence type="predicted"/>
<protein>
    <submittedName>
        <fullName evidence="2">Heat shock protein family A (Hsp70) member 12A</fullName>
    </submittedName>
</protein>
<dbReference type="Ensembl" id="ENSSSCT00070009990.1">
    <property type="protein sequence ID" value="ENSSSCP00070008199.1"/>
    <property type="gene ID" value="ENSSSCG00070005267.1"/>
</dbReference>
<dbReference type="InterPro" id="IPR055215">
    <property type="entry name" value="SPMIP5_dom"/>
</dbReference>
<dbReference type="PANTHER" id="PTHR47301:SF1">
    <property type="entry name" value="CHROMOSOME 10 OPEN READING FRAME 82"/>
    <property type="match status" value="1"/>
</dbReference>
<reference evidence="2 3" key="1">
    <citation type="submission" date="2017-08" db="EMBL/GenBank/DDBJ databases">
        <title>USMARCv1.0.</title>
        <authorList>
            <person name="Hannum G.I."/>
            <person name="Koren S."/>
            <person name="Schroeder S.G."/>
            <person name="Chin S.C."/>
            <person name="Nonneman D.J."/>
            <person name="Becker S.A."/>
            <person name="Rosen B.D."/>
            <person name="Bickhart D.M."/>
            <person name="Putnam N.H."/>
            <person name="Green R.E."/>
            <person name="Tuggle C.K."/>
            <person name="Liu H."/>
            <person name="Rohrer G.A."/>
            <person name="Warr A."/>
            <person name="Hall R."/>
            <person name="Kim K."/>
            <person name="Hume D.A."/>
            <person name="Talbot R."/>
            <person name="Chow W."/>
            <person name="Howe K."/>
            <person name="Schwartz A.S."/>
            <person name="Watson M."/>
            <person name="Archibald A.L."/>
            <person name="Phillippy A.M."/>
            <person name="Smith T.P.L."/>
        </authorList>
    </citation>
    <scope>NUCLEOTIDE SEQUENCE [LARGE SCALE GENOMIC DNA]</scope>
</reference>
<evidence type="ECO:0000259" key="1">
    <source>
        <dbReference type="Pfam" id="PF22573"/>
    </source>
</evidence>
<organism evidence="2 3">
    <name type="scientific">Sus scrofa</name>
    <name type="common">Pig</name>
    <dbReference type="NCBI Taxonomy" id="9823"/>
    <lineage>
        <taxon>Eukaryota</taxon>
        <taxon>Metazoa</taxon>
        <taxon>Chordata</taxon>
        <taxon>Craniata</taxon>
        <taxon>Vertebrata</taxon>
        <taxon>Euteleostomi</taxon>
        <taxon>Mammalia</taxon>
        <taxon>Eutheria</taxon>
        <taxon>Laurasiatheria</taxon>
        <taxon>Artiodactyla</taxon>
        <taxon>Suina</taxon>
        <taxon>Suidae</taxon>
        <taxon>Sus</taxon>
    </lineage>
</organism>
<feature type="domain" description="Sperm-associated microtubule inner protein 5" evidence="1">
    <location>
        <begin position="143"/>
        <end position="204"/>
    </location>
</feature>
<dbReference type="AlphaFoldDB" id="A0A4X1T0N6"/>
<accession>A0A4X1T0N6</accession>
<sequence length="287" mass="31919">MGLPSSRVIFVALGGPSRSGNSSTVCANGLWEKAVLLGQEEMARVGLRFWGFGAGSESLLKAVIPSALAGFVPYLSCQGTSSEDDMSHCLRIFQENTQRYKDQLEEFRCSVATAPKLKPICSEETVLRTLHQYYRQYHPFSLECKDLKKPLQEPPIPGWAGYLPRARVTELGCATRYTVMARNCYRDFLNITEQARRAHLKPYEEIYGVRATPPPPVPSPKILLHEGLLPKYPDFSIPEATCPTLGRALMEDPRLPVTCGCTQRPNISCNGKIYLEPLSSAKYTTEG</sequence>
<dbReference type="PANTHER" id="PTHR47301">
    <property type="entry name" value="HYPOTHETICAL PROTEIN LOC681006"/>
    <property type="match status" value="1"/>
</dbReference>
<evidence type="ECO:0000313" key="2">
    <source>
        <dbReference type="Ensembl" id="ENSSSCP00070008199.1"/>
    </source>
</evidence>
<reference evidence="2" key="2">
    <citation type="submission" date="2025-08" db="UniProtKB">
        <authorList>
            <consortium name="Ensembl"/>
        </authorList>
    </citation>
    <scope>IDENTIFICATION</scope>
</reference>
<name>A0A4X1T0N6_PIG</name>
<dbReference type="InterPro" id="IPR043246">
    <property type="entry name" value="SPMIP5"/>
</dbReference>
<evidence type="ECO:0000313" key="3">
    <source>
        <dbReference type="Proteomes" id="UP000314985"/>
    </source>
</evidence>
<dbReference type="Proteomes" id="UP000314985">
    <property type="component" value="Chromosome 14"/>
</dbReference>